<protein>
    <submittedName>
        <fullName evidence="2">Uncharacterized protein</fullName>
    </submittedName>
</protein>
<dbReference type="Proteomes" id="UP001321473">
    <property type="component" value="Unassembled WGS sequence"/>
</dbReference>
<name>A0AAQ4EFM2_AMBAM</name>
<gene>
    <name evidence="2" type="ORF">V5799_012039</name>
</gene>
<evidence type="ECO:0000313" key="3">
    <source>
        <dbReference type="Proteomes" id="UP001321473"/>
    </source>
</evidence>
<feature type="region of interest" description="Disordered" evidence="1">
    <location>
        <begin position="25"/>
        <end position="56"/>
    </location>
</feature>
<evidence type="ECO:0000256" key="1">
    <source>
        <dbReference type="SAM" id="MobiDB-lite"/>
    </source>
</evidence>
<comment type="caution">
    <text evidence="2">The sequence shown here is derived from an EMBL/GenBank/DDBJ whole genome shotgun (WGS) entry which is preliminary data.</text>
</comment>
<sequence>MQASAYLREGGDRWCTRERADESKNRGVYKLAPTPRQESEFHQEPPEEYQHHEHPRRLRRPHCLRLRRWLRLRRLRRIRLWPRPRPRRRCSRQDRLLREEARR</sequence>
<evidence type="ECO:0000313" key="2">
    <source>
        <dbReference type="EMBL" id="KAK8773428.1"/>
    </source>
</evidence>
<accession>A0AAQ4EFM2</accession>
<proteinExistence type="predicted"/>
<dbReference type="EMBL" id="JARKHS020016934">
    <property type="protein sequence ID" value="KAK8773428.1"/>
    <property type="molecule type" value="Genomic_DNA"/>
</dbReference>
<reference evidence="2 3" key="1">
    <citation type="journal article" date="2023" name="Arcadia Sci">
        <title>De novo assembly of a long-read Amblyomma americanum tick genome.</title>
        <authorList>
            <person name="Chou S."/>
            <person name="Poskanzer K.E."/>
            <person name="Rollins M."/>
            <person name="Thuy-Boun P.S."/>
        </authorList>
    </citation>
    <scope>NUCLEOTIDE SEQUENCE [LARGE SCALE GENOMIC DNA]</scope>
    <source>
        <strain evidence="2">F_SG_1</strain>
        <tissue evidence="2">Salivary glands</tissue>
    </source>
</reference>
<organism evidence="2 3">
    <name type="scientific">Amblyomma americanum</name>
    <name type="common">Lone star tick</name>
    <dbReference type="NCBI Taxonomy" id="6943"/>
    <lineage>
        <taxon>Eukaryota</taxon>
        <taxon>Metazoa</taxon>
        <taxon>Ecdysozoa</taxon>
        <taxon>Arthropoda</taxon>
        <taxon>Chelicerata</taxon>
        <taxon>Arachnida</taxon>
        <taxon>Acari</taxon>
        <taxon>Parasitiformes</taxon>
        <taxon>Ixodida</taxon>
        <taxon>Ixodoidea</taxon>
        <taxon>Ixodidae</taxon>
        <taxon>Amblyomminae</taxon>
        <taxon>Amblyomma</taxon>
    </lineage>
</organism>
<feature type="compositionally biased region" description="Basic and acidic residues" evidence="1">
    <location>
        <begin position="37"/>
        <end position="52"/>
    </location>
</feature>
<dbReference type="AlphaFoldDB" id="A0AAQ4EFM2"/>
<keyword evidence="3" id="KW-1185">Reference proteome</keyword>